<keyword evidence="1" id="KW-0472">Membrane</keyword>
<reference evidence="2" key="1">
    <citation type="journal article" date="2021" name="PeerJ">
        <title>Extensive microbial diversity within the chicken gut microbiome revealed by metagenomics and culture.</title>
        <authorList>
            <person name="Gilroy R."/>
            <person name="Ravi A."/>
            <person name="Getino M."/>
            <person name="Pursley I."/>
            <person name="Horton D.L."/>
            <person name="Alikhan N.F."/>
            <person name="Baker D."/>
            <person name="Gharbi K."/>
            <person name="Hall N."/>
            <person name="Watson M."/>
            <person name="Adriaenssens E.M."/>
            <person name="Foster-Nyarko E."/>
            <person name="Jarju S."/>
            <person name="Secka A."/>
            <person name="Antonio M."/>
            <person name="Oren A."/>
            <person name="Chaudhuri R.R."/>
            <person name="La Ragione R."/>
            <person name="Hildebrand F."/>
            <person name="Pallen M.J."/>
        </authorList>
    </citation>
    <scope>NUCLEOTIDE SEQUENCE</scope>
    <source>
        <strain evidence="2">CHK183-5548</strain>
    </source>
</reference>
<sequence>MENRDLSWEDLEQIRNDDLAAEEFARRVEQDFLITAPRDLKESVIKRCSQPDVQLSAGARALSRRTRLLLYSLKVGAAVAFSVLMLALLPPSLPSGPDVRFSVPFYQKARQITDGLNRMSYELSNWEVYLYDKEKE</sequence>
<organism evidence="2 3">
    <name type="scientific">Candidatus Lachnoclostridium pullistercoris</name>
    <dbReference type="NCBI Taxonomy" id="2838632"/>
    <lineage>
        <taxon>Bacteria</taxon>
        <taxon>Bacillati</taxon>
        <taxon>Bacillota</taxon>
        <taxon>Clostridia</taxon>
        <taxon>Lachnospirales</taxon>
        <taxon>Lachnospiraceae</taxon>
    </lineage>
</organism>
<dbReference type="AlphaFoldDB" id="A0A9D2PD94"/>
<accession>A0A9D2PD94</accession>
<keyword evidence="1" id="KW-0812">Transmembrane</keyword>
<keyword evidence="1" id="KW-1133">Transmembrane helix</keyword>
<protein>
    <submittedName>
        <fullName evidence="2">Uncharacterized protein</fullName>
    </submittedName>
</protein>
<evidence type="ECO:0000256" key="1">
    <source>
        <dbReference type="SAM" id="Phobius"/>
    </source>
</evidence>
<comment type="caution">
    <text evidence="2">The sequence shown here is derived from an EMBL/GenBank/DDBJ whole genome shotgun (WGS) entry which is preliminary data.</text>
</comment>
<proteinExistence type="predicted"/>
<evidence type="ECO:0000313" key="2">
    <source>
        <dbReference type="EMBL" id="HJC48696.1"/>
    </source>
</evidence>
<name>A0A9D2PD94_9FIRM</name>
<reference evidence="2" key="2">
    <citation type="submission" date="2021-04" db="EMBL/GenBank/DDBJ databases">
        <authorList>
            <person name="Gilroy R."/>
        </authorList>
    </citation>
    <scope>NUCLEOTIDE SEQUENCE</scope>
    <source>
        <strain evidence="2">CHK183-5548</strain>
    </source>
</reference>
<dbReference type="Proteomes" id="UP000823883">
    <property type="component" value="Unassembled WGS sequence"/>
</dbReference>
<dbReference type="EMBL" id="DWWL01000076">
    <property type="protein sequence ID" value="HJC48696.1"/>
    <property type="molecule type" value="Genomic_DNA"/>
</dbReference>
<gene>
    <name evidence="2" type="ORF">IAA04_11650</name>
</gene>
<feature type="transmembrane region" description="Helical" evidence="1">
    <location>
        <begin position="68"/>
        <end position="89"/>
    </location>
</feature>
<evidence type="ECO:0000313" key="3">
    <source>
        <dbReference type="Proteomes" id="UP000823883"/>
    </source>
</evidence>